<proteinExistence type="predicted"/>
<protein>
    <submittedName>
        <fullName evidence="1">Uncharacterized protein</fullName>
    </submittedName>
</protein>
<dbReference type="AlphaFoldDB" id="A0AAN3A9X6"/>
<name>A0AAN3A9X6_BACO1</name>
<evidence type="ECO:0000313" key="2">
    <source>
        <dbReference type="Proteomes" id="UP000005475"/>
    </source>
</evidence>
<sequence length="83" mass="9544">MILKETDKKLGLAIQTSFAACPPKQIIPRKAREAAFPHYIEKLEKINRTIDYEKDNENRGCRPSDGLWKLPVVIACTLFLHIH</sequence>
<dbReference type="Proteomes" id="UP000005475">
    <property type="component" value="Unassembled WGS sequence"/>
</dbReference>
<reference evidence="1 2" key="1">
    <citation type="submission" date="2007-03" db="EMBL/GenBank/DDBJ databases">
        <authorList>
            <person name="Fulton L."/>
            <person name="Clifton S."/>
            <person name="Fulton B."/>
            <person name="Xu J."/>
            <person name="Minx P."/>
            <person name="Pepin K.H."/>
            <person name="Johnson M."/>
            <person name="Thiruvilangam P."/>
            <person name="Bhonagiri V."/>
            <person name="Nash W.E."/>
            <person name="Mardis E.R."/>
            <person name="Wilson R.K."/>
        </authorList>
    </citation>
    <scope>NUCLEOTIDE SEQUENCE [LARGE SCALE GENOMIC DNA]</scope>
    <source>
        <strain evidence="2">ATCC 8483 / DSM 1896 / JCM 5824 / BCRC 10623 / CCUG 4943 / NCTC 11153</strain>
    </source>
</reference>
<organism evidence="1 2">
    <name type="scientific">Bacteroides ovatus (strain ATCC 8483 / DSM 1896 / JCM 5824 / BCRC 10623 / CCUG 4943 / NCTC 11153)</name>
    <dbReference type="NCBI Taxonomy" id="411476"/>
    <lineage>
        <taxon>Bacteria</taxon>
        <taxon>Pseudomonadati</taxon>
        <taxon>Bacteroidota</taxon>
        <taxon>Bacteroidia</taxon>
        <taxon>Bacteroidales</taxon>
        <taxon>Bacteroidaceae</taxon>
        <taxon>Bacteroides</taxon>
    </lineage>
</organism>
<dbReference type="EMBL" id="AAXF02000044">
    <property type="protein sequence ID" value="EDO12732.1"/>
    <property type="molecule type" value="Genomic_DNA"/>
</dbReference>
<dbReference type="PROSITE" id="PS51257">
    <property type="entry name" value="PROKAR_LIPOPROTEIN"/>
    <property type="match status" value="1"/>
</dbReference>
<accession>A0AAN3A9X6</accession>
<evidence type="ECO:0000313" key="1">
    <source>
        <dbReference type="EMBL" id="EDO12732.1"/>
    </source>
</evidence>
<comment type="caution">
    <text evidence="1">The sequence shown here is derived from an EMBL/GenBank/DDBJ whole genome shotgun (WGS) entry which is preliminary data.</text>
</comment>
<gene>
    <name evidence="1" type="ORF">BACOVA_01546</name>
</gene>
<reference evidence="2" key="2">
    <citation type="submission" date="2007-04" db="EMBL/GenBank/DDBJ databases">
        <title>Draft genome sequence of Bacteroides ovatus (ATCC 8483).</title>
        <authorList>
            <person name="Sudarsanam P."/>
            <person name="Ley R."/>
            <person name="Guruge J."/>
            <person name="Turnbaugh P.J."/>
            <person name="Mahowald M."/>
            <person name="Liep D."/>
            <person name="Gordon J."/>
        </authorList>
    </citation>
    <scope>NUCLEOTIDE SEQUENCE [LARGE SCALE GENOMIC DNA]</scope>
    <source>
        <strain evidence="2">ATCC 8483 / DSM 1896 / JCM 5824 / BCRC 10623 / CCUG 4943 / NCTC 11153</strain>
    </source>
</reference>